<accession>A0A2K3NRA5</accession>
<dbReference type="AlphaFoldDB" id="A0A2K3NRA5"/>
<dbReference type="GO" id="GO:0003697">
    <property type="term" value="F:single-stranded DNA binding"/>
    <property type="evidence" value="ECO:0007669"/>
    <property type="project" value="TreeGrafter"/>
</dbReference>
<dbReference type="GO" id="GO:0005634">
    <property type="term" value="C:nucleus"/>
    <property type="evidence" value="ECO:0007669"/>
    <property type="project" value="UniProtKB-SubCell"/>
</dbReference>
<protein>
    <submittedName>
        <fullName evidence="3">DNA repair protein uvh3-like</fullName>
    </submittedName>
</protein>
<evidence type="ECO:0000313" key="3">
    <source>
        <dbReference type="EMBL" id="PNY05561.1"/>
    </source>
</evidence>
<dbReference type="EMBL" id="ASHM01000863">
    <property type="protein sequence ID" value="PNY05561.1"/>
    <property type="molecule type" value="Genomic_DNA"/>
</dbReference>
<evidence type="ECO:0000313" key="4">
    <source>
        <dbReference type="Proteomes" id="UP000236291"/>
    </source>
</evidence>
<gene>
    <name evidence="3" type="ORF">L195_g002014</name>
</gene>
<proteinExistence type="predicted"/>
<comment type="subcellular location">
    <subcellularLocation>
        <location evidence="1">Nucleus</location>
    </subcellularLocation>
</comment>
<dbReference type="GO" id="GO:0004520">
    <property type="term" value="F:DNA endonuclease activity"/>
    <property type="evidence" value="ECO:0007669"/>
    <property type="project" value="TreeGrafter"/>
</dbReference>
<comment type="caution">
    <text evidence="3">The sequence shown here is derived from an EMBL/GenBank/DDBJ whole genome shotgun (WGS) entry which is preliminary data.</text>
</comment>
<name>A0A2K3NRA5_TRIPR</name>
<dbReference type="PANTHER" id="PTHR16171">
    <property type="entry name" value="DNA REPAIR PROTEIN COMPLEMENTING XP-G CELLS-RELATED"/>
    <property type="match status" value="1"/>
</dbReference>
<reference evidence="3 4" key="2">
    <citation type="journal article" date="2017" name="Front. Plant Sci.">
        <title>Gene Classification and Mining of Molecular Markers Useful in Red Clover (Trifolium pratense) Breeding.</title>
        <authorList>
            <person name="Istvanek J."/>
            <person name="Dluhosova J."/>
            <person name="Dluhos P."/>
            <person name="Patkova L."/>
            <person name="Nedelnik J."/>
            <person name="Repkova J."/>
        </authorList>
    </citation>
    <scope>NUCLEOTIDE SEQUENCE [LARGE SCALE GENOMIC DNA]</scope>
    <source>
        <strain evidence="4">cv. Tatra</strain>
        <tissue evidence="3">Young leaves</tissue>
    </source>
</reference>
<sequence>MPVLDGIDLLLTPLTMNNARHPIHYFQDPSKFSELQIQAYLKTVAFHREINEVQIAAVGGVGGVLTSWIASEVNRVYIFSSSFSRDKHLVGVISMDHSHADDNVVKVQPSGSDSDCDWEEGTVQDENTIFPGHNKLELKSSVAGRWL</sequence>
<dbReference type="STRING" id="57577.A0A2K3NRA5"/>
<organism evidence="3 4">
    <name type="scientific">Trifolium pratense</name>
    <name type="common">Red clover</name>
    <dbReference type="NCBI Taxonomy" id="57577"/>
    <lineage>
        <taxon>Eukaryota</taxon>
        <taxon>Viridiplantae</taxon>
        <taxon>Streptophyta</taxon>
        <taxon>Embryophyta</taxon>
        <taxon>Tracheophyta</taxon>
        <taxon>Spermatophyta</taxon>
        <taxon>Magnoliopsida</taxon>
        <taxon>eudicotyledons</taxon>
        <taxon>Gunneridae</taxon>
        <taxon>Pentapetalae</taxon>
        <taxon>rosids</taxon>
        <taxon>fabids</taxon>
        <taxon>Fabales</taxon>
        <taxon>Fabaceae</taxon>
        <taxon>Papilionoideae</taxon>
        <taxon>50 kb inversion clade</taxon>
        <taxon>NPAAA clade</taxon>
        <taxon>Hologalegina</taxon>
        <taxon>IRL clade</taxon>
        <taxon>Trifolieae</taxon>
        <taxon>Trifolium</taxon>
    </lineage>
</organism>
<keyword evidence="2" id="KW-0539">Nucleus</keyword>
<dbReference type="PANTHER" id="PTHR16171:SF7">
    <property type="entry name" value="DNA REPAIR PROTEIN RAD2"/>
    <property type="match status" value="1"/>
</dbReference>
<dbReference type="Proteomes" id="UP000236291">
    <property type="component" value="Unassembled WGS sequence"/>
</dbReference>
<evidence type="ECO:0000256" key="2">
    <source>
        <dbReference type="ARBA" id="ARBA00023242"/>
    </source>
</evidence>
<reference evidence="3 4" key="1">
    <citation type="journal article" date="2014" name="Am. J. Bot.">
        <title>Genome assembly and annotation for red clover (Trifolium pratense; Fabaceae).</title>
        <authorList>
            <person name="Istvanek J."/>
            <person name="Jaros M."/>
            <person name="Krenek A."/>
            <person name="Repkova J."/>
        </authorList>
    </citation>
    <scope>NUCLEOTIDE SEQUENCE [LARGE SCALE GENOMIC DNA]</scope>
    <source>
        <strain evidence="4">cv. Tatra</strain>
        <tissue evidence="3">Young leaves</tissue>
    </source>
</reference>
<evidence type="ECO:0000256" key="1">
    <source>
        <dbReference type="ARBA" id="ARBA00004123"/>
    </source>
</evidence>